<dbReference type="OrthoDB" id="5422579at2759"/>
<organism evidence="1 2">
    <name type="scientific">Dendryphion nanum</name>
    <dbReference type="NCBI Taxonomy" id="256645"/>
    <lineage>
        <taxon>Eukaryota</taxon>
        <taxon>Fungi</taxon>
        <taxon>Dikarya</taxon>
        <taxon>Ascomycota</taxon>
        <taxon>Pezizomycotina</taxon>
        <taxon>Dothideomycetes</taxon>
        <taxon>Pleosporomycetidae</taxon>
        <taxon>Pleosporales</taxon>
        <taxon>Torulaceae</taxon>
        <taxon>Dendryphion</taxon>
    </lineage>
</organism>
<proteinExistence type="predicted"/>
<protein>
    <submittedName>
        <fullName evidence="1">Uncharacterized protein</fullName>
    </submittedName>
</protein>
<dbReference type="AlphaFoldDB" id="A0A9P9CXD9"/>
<sequence length="333" mass="38622">MTDMNDATEKVLNLLFHTRKVQTTDELRLSIKTEHESRYIEVFIWGSGMPNEDQFVTPTVIKGDFDMTSVTKAVQSFPVSAVVASFNIEGCSCDIKSQRPLTEFIQGASGIYLHEFWTQNVNWRLLRGIVPEKLCQAWQLLTSMTLELTTDTLEDQLQCREILIKGSLRKFLDQLRTLRRLSLIFYSELPKNDMIWSHAPFEYALNTVTKWPRLEILQLDGFDSTAQELLYFLESHSVTLKALTLRNYFLLSGSWMQALPEMREFLSLERADVSGAIEANNELWLVKTPEFEENCFLAEDLGYWLTHPKMESDCPLIKRNLVRKSSPQDEDWE</sequence>
<name>A0A9P9CXD9_9PLEO</name>
<gene>
    <name evidence="1" type="ORF">B0J11DRAFT_513113</name>
</gene>
<evidence type="ECO:0000313" key="2">
    <source>
        <dbReference type="Proteomes" id="UP000700596"/>
    </source>
</evidence>
<evidence type="ECO:0000313" key="1">
    <source>
        <dbReference type="EMBL" id="KAH7108743.1"/>
    </source>
</evidence>
<keyword evidence="2" id="KW-1185">Reference proteome</keyword>
<comment type="caution">
    <text evidence="1">The sequence shown here is derived from an EMBL/GenBank/DDBJ whole genome shotgun (WGS) entry which is preliminary data.</text>
</comment>
<accession>A0A9P9CXD9</accession>
<dbReference type="Proteomes" id="UP000700596">
    <property type="component" value="Unassembled WGS sequence"/>
</dbReference>
<reference evidence="1" key="1">
    <citation type="journal article" date="2021" name="Nat. Commun.">
        <title>Genetic determinants of endophytism in the Arabidopsis root mycobiome.</title>
        <authorList>
            <person name="Mesny F."/>
            <person name="Miyauchi S."/>
            <person name="Thiergart T."/>
            <person name="Pickel B."/>
            <person name="Atanasova L."/>
            <person name="Karlsson M."/>
            <person name="Huettel B."/>
            <person name="Barry K.W."/>
            <person name="Haridas S."/>
            <person name="Chen C."/>
            <person name="Bauer D."/>
            <person name="Andreopoulos W."/>
            <person name="Pangilinan J."/>
            <person name="LaButti K."/>
            <person name="Riley R."/>
            <person name="Lipzen A."/>
            <person name="Clum A."/>
            <person name="Drula E."/>
            <person name="Henrissat B."/>
            <person name="Kohler A."/>
            <person name="Grigoriev I.V."/>
            <person name="Martin F.M."/>
            <person name="Hacquard S."/>
        </authorList>
    </citation>
    <scope>NUCLEOTIDE SEQUENCE</scope>
    <source>
        <strain evidence="1">MPI-CAGE-CH-0243</strain>
    </source>
</reference>
<dbReference type="EMBL" id="JAGMWT010000036">
    <property type="protein sequence ID" value="KAH7108743.1"/>
    <property type="molecule type" value="Genomic_DNA"/>
</dbReference>